<dbReference type="GO" id="GO:0004617">
    <property type="term" value="F:phosphoglycerate dehydrogenase activity"/>
    <property type="evidence" value="ECO:0007669"/>
    <property type="project" value="UniProtKB-EC"/>
</dbReference>
<evidence type="ECO:0000313" key="7">
    <source>
        <dbReference type="EMBL" id="KND60652.1"/>
    </source>
</evidence>
<dbReference type="GO" id="GO:0051287">
    <property type="term" value="F:NAD binding"/>
    <property type="evidence" value="ECO:0007669"/>
    <property type="project" value="InterPro"/>
</dbReference>
<dbReference type="RefSeq" id="WP_050453462.1">
    <property type="nucleotide sequence ID" value="NZ_LFJJ01000051.1"/>
</dbReference>
<evidence type="ECO:0000259" key="6">
    <source>
        <dbReference type="Pfam" id="PF02826"/>
    </source>
</evidence>
<dbReference type="PATRIC" id="fig|242163.4.peg.5607"/>
<proteinExistence type="inferred from homology"/>
<dbReference type="AlphaFoldDB" id="A0A0L0MD87"/>
<feature type="domain" description="D-isomer specific 2-hydroxyacid dehydrogenase catalytic" evidence="5">
    <location>
        <begin position="39"/>
        <end position="312"/>
    </location>
</feature>
<reference evidence="8" key="1">
    <citation type="submission" date="2015-06" db="EMBL/GenBank/DDBJ databases">
        <title>Comparative genomics of Burkholderia leaf nodule symbionts.</title>
        <authorList>
            <person name="Carlier A."/>
            <person name="Eberl L."/>
            <person name="Pinto-Carbo M."/>
        </authorList>
    </citation>
    <scope>NUCLEOTIDE SEQUENCE [LARGE SCALE GENOMIC DNA]</scope>
    <source>
        <strain evidence="8">UZHbot4</strain>
    </source>
</reference>
<dbReference type="Proteomes" id="UP000036959">
    <property type="component" value="Unassembled WGS sequence"/>
</dbReference>
<name>A0A0L0MD87_9BURK</name>
<keyword evidence="1" id="KW-0521">NADP</keyword>
<dbReference type="SUPFAM" id="SSF51735">
    <property type="entry name" value="NAD(P)-binding Rossmann-fold domains"/>
    <property type="match status" value="1"/>
</dbReference>
<dbReference type="EC" id="1.1.1.95" evidence="7"/>
<dbReference type="GO" id="GO:0016618">
    <property type="term" value="F:hydroxypyruvate reductase [NAD(P)H] activity"/>
    <property type="evidence" value="ECO:0007669"/>
    <property type="project" value="TreeGrafter"/>
</dbReference>
<dbReference type="FunFam" id="3.40.50.720:FF:000213">
    <property type="entry name" value="Putative 2-hydroxyacid dehydrogenase"/>
    <property type="match status" value="1"/>
</dbReference>
<dbReference type="Pfam" id="PF02826">
    <property type="entry name" value="2-Hacid_dh_C"/>
    <property type="match status" value="1"/>
</dbReference>
<accession>A0A0L0MD87</accession>
<evidence type="ECO:0000256" key="1">
    <source>
        <dbReference type="ARBA" id="ARBA00022857"/>
    </source>
</evidence>
<dbReference type="InterPro" id="IPR006140">
    <property type="entry name" value="D-isomer_DH_NAD-bd"/>
</dbReference>
<comment type="similarity">
    <text evidence="4">Belongs to the D-isomer specific 2-hydroxyacid dehydrogenase family.</text>
</comment>
<dbReference type="EMBL" id="LFJJ01000051">
    <property type="protein sequence ID" value="KND60652.1"/>
    <property type="molecule type" value="Genomic_DNA"/>
</dbReference>
<dbReference type="GO" id="GO:0030267">
    <property type="term" value="F:glyoxylate reductase (NADPH) activity"/>
    <property type="evidence" value="ECO:0007669"/>
    <property type="project" value="TreeGrafter"/>
</dbReference>
<keyword evidence="8" id="KW-1185">Reference proteome</keyword>
<keyword evidence="3" id="KW-0520">NAD</keyword>
<gene>
    <name evidence="7" type="ORF">BVER_05425</name>
</gene>
<evidence type="ECO:0000256" key="4">
    <source>
        <dbReference type="RuleBase" id="RU003719"/>
    </source>
</evidence>
<protein>
    <submittedName>
        <fullName evidence="7">D-3-phosphoglycerate dehydrogenase</fullName>
        <ecNumber evidence="7">1.1.1.95</ecNumber>
    </submittedName>
</protein>
<dbReference type="SUPFAM" id="SSF52283">
    <property type="entry name" value="Formate/glycerate dehydrogenase catalytic domain-like"/>
    <property type="match status" value="1"/>
</dbReference>
<evidence type="ECO:0000256" key="3">
    <source>
        <dbReference type="ARBA" id="ARBA00023027"/>
    </source>
</evidence>
<dbReference type="InterPro" id="IPR006139">
    <property type="entry name" value="D-isomer_2_OHA_DH_cat_dom"/>
</dbReference>
<dbReference type="InterPro" id="IPR036291">
    <property type="entry name" value="NAD(P)-bd_dom_sf"/>
</dbReference>
<dbReference type="Pfam" id="PF00389">
    <property type="entry name" value="2-Hacid_dh"/>
    <property type="match status" value="1"/>
</dbReference>
<feature type="domain" description="D-isomer specific 2-hydroxyacid dehydrogenase NAD-binding" evidence="6">
    <location>
        <begin position="109"/>
        <end position="281"/>
    </location>
</feature>
<dbReference type="OrthoDB" id="9805416at2"/>
<dbReference type="GO" id="GO:0005829">
    <property type="term" value="C:cytosol"/>
    <property type="evidence" value="ECO:0007669"/>
    <property type="project" value="TreeGrafter"/>
</dbReference>
<organism evidence="7 8">
    <name type="scientific">Candidatus Burkholderia verschuerenii</name>
    <dbReference type="NCBI Taxonomy" id="242163"/>
    <lineage>
        <taxon>Bacteria</taxon>
        <taxon>Pseudomonadati</taxon>
        <taxon>Pseudomonadota</taxon>
        <taxon>Betaproteobacteria</taxon>
        <taxon>Burkholderiales</taxon>
        <taxon>Burkholderiaceae</taxon>
        <taxon>Burkholderia</taxon>
    </lineage>
</organism>
<dbReference type="InterPro" id="IPR050223">
    <property type="entry name" value="D-isomer_2-hydroxyacid_DH"/>
</dbReference>
<dbReference type="PANTHER" id="PTHR10996:SF178">
    <property type="entry name" value="2-HYDROXYACID DEHYDROGENASE YGL185C-RELATED"/>
    <property type="match status" value="1"/>
</dbReference>
<evidence type="ECO:0000259" key="5">
    <source>
        <dbReference type="Pfam" id="PF00389"/>
    </source>
</evidence>
<evidence type="ECO:0000313" key="8">
    <source>
        <dbReference type="Proteomes" id="UP000036959"/>
    </source>
</evidence>
<comment type="caution">
    <text evidence="7">The sequence shown here is derived from an EMBL/GenBank/DDBJ whole genome shotgun (WGS) entry which is preliminary data.</text>
</comment>
<dbReference type="PANTHER" id="PTHR10996">
    <property type="entry name" value="2-HYDROXYACID DEHYDROGENASE-RELATED"/>
    <property type="match status" value="1"/>
</dbReference>
<sequence length="316" mass="34064">MAKPIILNAAALPEWAHDELDTLFDVLDFPKDTESISTFLSEHGKKVRGIALRKTRIDAALLDALPALEIISSYSAGLDNVDIPATKARRIKIENTSHILAEDVANAAVGLALAITRDFVNADAFVRAGRWPAQSQYPLGRSISNMKVGIVGLGTIGTAIAKRLQAFGSELAYFGPNRKPVDMPYYDDVKRLAHDSDMLILTCPLSPATFHLVDADVIDALGPRGFIVNIARGPVVDEAALIAALAEDKIAGAALDVFEHEPAVPEALIEDRRVILTPHIGSGTEETRRRMAENVVDALARHFNIEGPRDVVANAA</sequence>
<keyword evidence="2 4" id="KW-0560">Oxidoreductase</keyword>
<evidence type="ECO:0000256" key="2">
    <source>
        <dbReference type="ARBA" id="ARBA00023002"/>
    </source>
</evidence>
<dbReference type="Gene3D" id="3.40.50.720">
    <property type="entry name" value="NAD(P)-binding Rossmann-like Domain"/>
    <property type="match status" value="2"/>
</dbReference>